<evidence type="ECO:0000313" key="2">
    <source>
        <dbReference type="Proteomes" id="UP000189818"/>
    </source>
</evidence>
<dbReference type="PANTHER" id="PTHR39456:SF1">
    <property type="entry name" value="METAL-DEPENDENT HYDROLASE"/>
    <property type="match status" value="1"/>
</dbReference>
<dbReference type="Proteomes" id="UP000189818">
    <property type="component" value="Unassembled WGS sequence"/>
</dbReference>
<evidence type="ECO:0008006" key="3">
    <source>
        <dbReference type="Google" id="ProtNLM"/>
    </source>
</evidence>
<reference evidence="2" key="1">
    <citation type="submission" date="2017-02" db="EMBL/GenBank/DDBJ databases">
        <authorList>
            <person name="Varghese N."/>
            <person name="Submissions S."/>
        </authorList>
    </citation>
    <scope>NUCLEOTIDE SEQUENCE [LARGE SCALE GENOMIC DNA]</scope>
    <source>
        <strain evidence="2">UM2</strain>
    </source>
</reference>
<keyword evidence="2" id="KW-1185">Reference proteome</keyword>
<dbReference type="RefSeq" id="WP_079646544.1">
    <property type="nucleotide sequence ID" value="NZ_FUYM01000001.1"/>
</dbReference>
<dbReference type="PANTHER" id="PTHR39456">
    <property type="entry name" value="METAL-DEPENDENT HYDROLASE"/>
    <property type="match status" value="1"/>
</dbReference>
<dbReference type="Pfam" id="PF10118">
    <property type="entry name" value="Metal_hydrol"/>
    <property type="match status" value="1"/>
</dbReference>
<dbReference type="OrthoDB" id="4760165at2"/>
<dbReference type="InterPro" id="IPR016516">
    <property type="entry name" value="UCP07580"/>
</dbReference>
<dbReference type="AlphaFoldDB" id="A0A1T5A5Z4"/>
<sequence length="282" mass="33157">MKARIPKIDYSHVRPHWAPNREFAHNVNASSTIPVFVEPWLIKVMNKAKAVLPASETRLHAAIDIFIAQEAQHYRQHAGFNRHIREAYPEIVEHEQRIEREYQEMLDHRSLKYCLAYSEGFEALGSLGAVMWFDKYTPYLEGADYEAVALWKWHMAEEYEHREVCFQLFRALYARSLWGRFWNGWLYRCYGFVRTVRHLGAYTNRVAQTLIDADRRSMTPEEVERSKARVKQFQAHMRSTAGAEILKIFSPFYNPARRPEPHGMADYLKRFEKGGDMGRVAA</sequence>
<accession>A0A1T5A5Z4</accession>
<proteinExistence type="predicted"/>
<organism evidence="1 2">
    <name type="scientific">Rhizorhabdus histidinilytica</name>
    <dbReference type="NCBI Taxonomy" id="439228"/>
    <lineage>
        <taxon>Bacteria</taxon>
        <taxon>Pseudomonadati</taxon>
        <taxon>Pseudomonadota</taxon>
        <taxon>Alphaproteobacteria</taxon>
        <taxon>Sphingomonadales</taxon>
        <taxon>Sphingomonadaceae</taxon>
        <taxon>Rhizorhabdus</taxon>
    </lineage>
</organism>
<dbReference type="EMBL" id="FUYM01000001">
    <property type="protein sequence ID" value="SKB30360.1"/>
    <property type="molecule type" value="Genomic_DNA"/>
</dbReference>
<gene>
    <name evidence="1" type="ORF">SAMN06295920_101623</name>
</gene>
<name>A0A1T5A5Z4_9SPHN</name>
<evidence type="ECO:0000313" key="1">
    <source>
        <dbReference type="EMBL" id="SKB30360.1"/>
    </source>
</evidence>
<dbReference type="STRING" id="439228.SAMN06295920_101623"/>
<protein>
    <recommendedName>
        <fullName evidence="3">Metal-dependent hydrolase</fullName>
    </recommendedName>
</protein>